<dbReference type="NCBIfam" id="TIGR01444">
    <property type="entry name" value="fkbM_fam"/>
    <property type="match status" value="1"/>
</dbReference>
<accession>A0A075G5I9</accession>
<dbReference type="GO" id="GO:0008168">
    <property type="term" value="F:methyltransferase activity"/>
    <property type="evidence" value="ECO:0007669"/>
    <property type="project" value="UniProtKB-KW"/>
</dbReference>
<evidence type="ECO:0000313" key="2">
    <source>
        <dbReference type="EMBL" id="AIE98694.1"/>
    </source>
</evidence>
<keyword evidence="2" id="KW-0808">Transferase</keyword>
<dbReference type="Pfam" id="PF05050">
    <property type="entry name" value="Methyltransf_21"/>
    <property type="match status" value="1"/>
</dbReference>
<dbReference type="InterPro" id="IPR052514">
    <property type="entry name" value="SAM-dependent_MTase"/>
</dbReference>
<sequence>MPRLMEFLKRLLDFSKHPYFIHMAKCPSWKSRKDAFLLMLLQGMDNVLPGRFTNVCDLLSEQLFQYDSQTWELPVRSVLNPSKNEVVLDIGASDGRYLQYLTDRAASVICFEPHPKAFKRLKDRANNYHNTQVYDYAIGDEIGFVDFYLNSNSDLSGFIHRSRECIRVKSITIDYFISKESLLDKIDWIKIDVEGSEISVLKGATETLKTHRPRMVIEIHGEYSYKNSIDFLSKNQYQVRSIWNWTIWNDERRTLDSNFWLYAEPLIT</sequence>
<dbReference type="SUPFAM" id="SSF53335">
    <property type="entry name" value="S-adenosyl-L-methionine-dependent methyltransferases"/>
    <property type="match status" value="1"/>
</dbReference>
<feature type="domain" description="Methyltransferase FkbM" evidence="1">
    <location>
        <begin position="89"/>
        <end position="238"/>
    </location>
</feature>
<protein>
    <submittedName>
        <fullName evidence="2">SAM-dependent methyltransferase</fullName>
    </submittedName>
</protein>
<evidence type="ECO:0000259" key="1">
    <source>
        <dbReference type="Pfam" id="PF05050"/>
    </source>
</evidence>
<dbReference type="PANTHER" id="PTHR34203:SF15">
    <property type="entry name" value="SLL1173 PROTEIN"/>
    <property type="match status" value="1"/>
</dbReference>
<name>A0A075G5I9_9ARCH</name>
<dbReference type="PANTHER" id="PTHR34203">
    <property type="entry name" value="METHYLTRANSFERASE, FKBM FAMILY PROTEIN"/>
    <property type="match status" value="1"/>
</dbReference>
<dbReference type="CDD" id="cd02440">
    <property type="entry name" value="AdoMet_MTases"/>
    <property type="match status" value="1"/>
</dbReference>
<proteinExistence type="predicted"/>
<dbReference type="InterPro" id="IPR029063">
    <property type="entry name" value="SAM-dependent_MTases_sf"/>
</dbReference>
<dbReference type="EMBL" id="KF900541">
    <property type="protein sequence ID" value="AIE98694.1"/>
    <property type="molecule type" value="Genomic_DNA"/>
</dbReference>
<dbReference type="AlphaFoldDB" id="A0A075G5I9"/>
<dbReference type="InterPro" id="IPR006342">
    <property type="entry name" value="FkbM_mtfrase"/>
</dbReference>
<dbReference type="GO" id="GO:0032259">
    <property type="term" value="P:methylation"/>
    <property type="evidence" value="ECO:0007669"/>
    <property type="project" value="UniProtKB-KW"/>
</dbReference>
<keyword evidence="2" id="KW-0489">Methyltransferase</keyword>
<organism evidence="2">
    <name type="scientific">uncultured marine thaumarchaeote KM3_06_C02</name>
    <dbReference type="NCBI Taxonomy" id="1455976"/>
    <lineage>
        <taxon>Archaea</taxon>
        <taxon>Nitrososphaerota</taxon>
        <taxon>environmental samples</taxon>
    </lineage>
</organism>
<reference evidence="2" key="1">
    <citation type="journal article" date="2014" name="Genome Biol. Evol.">
        <title>Pangenome evidence for extensive interdomain horizontal transfer affecting lineage core and shell genes in uncultured planktonic thaumarchaeota and euryarchaeota.</title>
        <authorList>
            <person name="Deschamps P."/>
            <person name="Zivanovic Y."/>
            <person name="Moreira D."/>
            <person name="Rodriguez-Valera F."/>
            <person name="Lopez-Garcia P."/>
        </authorList>
    </citation>
    <scope>NUCLEOTIDE SEQUENCE</scope>
</reference>
<dbReference type="Gene3D" id="3.40.50.150">
    <property type="entry name" value="Vaccinia Virus protein VP39"/>
    <property type="match status" value="1"/>
</dbReference>